<gene>
    <name evidence="5" type="ORF">CWM47_08125</name>
</gene>
<dbReference type="PANTHER" id="PTHR33154:SF33">
    <property type="entry name" value="TRANSCRIPTIONAL REPRESSOR SDPR"/>
    <property type="match status" value="1"/>
</dbReference>
<dbReference type="GO" id="GO:0003677">
    <property type="term" value="F:DNA binding"/>
    <property type="evidence" value="ECO:0007669"/>
    <property type="project" value="UniProtKB-KW"/>
</dbReference>
<dbReference type="InterPro" id="IPR047796">
    <property type="entry name" value="SdpR-like_repress"/>
</dbReference>
<name>A0A2K8YVX3_9BACT</name>
<dbReference type="Pfam" id="PF01022">
    <property type="entry name" value="HTH_5"/>
    <property type="match status" value="1"/>
</dbReference>
<evidence type="ECO:0000259" key="4">
    <source>
        <dbReference type="PROSITE" id="PS50987"/>
    </source>
</evidence>
<protein>
    <submittedName>
        <fullName evidence="5">Transcriptional regulator</fullName>
    </submittedName>
</protein>
<dbReference type="NCBIfam" id="NF033789">
    <property type="entry name" value="repress_SdpR"/>
    <property type="match status" value="1"/>
</dbReference>
<dbReference type="InterPro" id="IPR036388">
    <property type="entry name" value="WH-like_DNA-bd_sf"/>
</dbReference>
<dbReference type="SMART" id="SM00418">
    <property type="entry name" value="HTH_ARSR"/>
    <property type="match status" value="1"/>
</dbReference>
<dbReference type="PROSITE" id="PS50987">
    <property type="entry name" value="HTH_ARSR_2"/>
    <property type="match status" value="1"/>
</dbReference>
<accession>A0A2K8YVX3</accession>
<keyword evidence="2" id="KW-0238">DNA-binding</keyword>
<dbReference type="InterPro" id="IPR036390">
    <property type="entry name" value="WH_DNA-bd_sf"/>
</dbReference>
<dbReference type="NCBIfam" id="NF033788">
    <property type="entry name" value="HTH_metalloreg"/>
    <property type="match status" value="1"/>
</dbReference>
<dbReference type="GO" id="GO:0003700">
    <property type="term" value="F:DNA-binding transcription factor activity"/>
    <property type="evidence" value="ECO:0007669"/>
    <property type="project" value="InterPro"/>
</dbReference>
<proteinExistence type="predicted"/>
<dbReference type="PANTHER" id="PTHR33154">
    <property type="entry name" value="TRANSCRIPTIONAL REGULATOR, ARSR FAMILY"/>
    <property type="match status" value="1"/>
</dbReference>
<dbReference type="AlphaFoldDB" id="A0A2K8YVX3"/>
<reference evidence="5 6" key="1">
    <citation type="submission" date="2017-11" db="EMBL/GenBank/DDBJ databases">
        <title>Taxonomic description and genome sequences of Spirosoma HA7 sp. nov., isolated from pollen microhabitat of Corylus avellana.</title>
        <authorList>
            <person name="Ambika Manirajan B."/>
            <person name="Suarez C."/>
            <person name="Ratering S."/>
            <person name="Geissler-Plaum R."/>
            <person name="Cardinale M."/>
            <person name="Sylvia S."/>
        </authorList>
    </citation>
    <scope>NUCLEOTIDE SEQUENCE [LARGE SCALE GENOMIC DNA]</scope>
    <source>
        <strain evidence="5 6">HA7</strain>
    </source>
</reference>
<dbReference type="InterPro" id="IPR011991">
    <property type="entry name" value="ArsR-like_HTH"/>
</dbReference>
<evidence type="ECO:0000313" key="5">
    <source>
        <dbReference type="EMBL" id="AUD01790.1"/>
    </source>
</evidence>
<dbReference type="InterPro" id="IPR001845">
    <property type="entry name" value="HTH_ArsR_DNA-bd_dom"/>
</dbReference>
<keyword evidence="1" id="KW-0805">Transcription regulation</keyword>
<feature type="domain" description="HTH arsR-type" evidence="4">
    <location>
        <begin position="1"/>
        <end position="87"/>
    </location>
</feature>
<dbReference type="Proteomes" id="UP000232883">
    <property type="component" value="Chromosome"/>
</dbReference>
<dbReference type="SUPFAM" id="SSF46785">
    <property type="entry name" value="Winged helix' DNA-binding domain"/>
    <property type="match status" value="1"/>
</dbReference>
<keyword evidence="6" id="KW-1185">Reference proteome</keyword>
<dbReference type="OrthoDB" id="9799175at2"/>
<evidence type="ECO:0000256" key="1">
    <source>
        <dbReference type="ARBA" id="ARBA00023015"/>
    </source>
</evidence>
<evidence type="ECO:0000256" key="2">
    <source>
        <dbReference type="ARBA" id="ARBA00023125"/>
    </source>
</evidence>
<keyword evidence="3" id="KW-0804">Transcription</keyword>
<dbReference type="PRINTS" id="PR00778">
    <property type="entry name" value="HTHARSR"/>
</dbReference>
<dbReference type="Gene3D" id="1.10.10.10">
    <property type="entry name" value="Winged helix-like DNA-binding domain superfamily/Winged helix DNA-binding domain"/>
    <property type="match status" value="1"/>
</dbReference>
<evidence type="ECO:0000256" key="3">
    <source>
        <dbReference type="ARBA" id="ARBA00023163"/>
    </source>
</evidence>
<dbReference type="InterPro" id="IPR051081">
    <property type="entry name" value="HTH_MetalResp_TranReg"/>
</dbReference>
<dbReference type="RefSeq" id="WP_100987511.1">
    <property type="nucleotide sequence ID" value="NZ_CP025096.1"/>
</dbReference>
<organism evidence="5 6">
    <name type="scientific">Spirosoma pollinicola</name>
    <dbReference type="NCBI Taxonomy" id="2057025"/>
    <lineage>
        <taxon>Bacteria</taxon>
        <taxon>Pseudomonadati</taxon>
        <taxon>Bacteroidota</taxon>
        <taxon>Cytophagia</taxon>
        <taxon>Cytophagales</taxon>
        <taxon>Cytophagaceae</taxon>
        <taxon>Spirosoma</taxon>
    </lineage>
</organism>
<dbReference type="CDD" id="cd00090">
    <property type="entry name" value="HTH_ARSR"/>
    <property type="match status" value="1"/>
</dbReference>
<sequence length="103" mass="11512">MNTLFIALSDPTRRQILDLLRGSDQNAGEIARRFDMTKPSISHHLDLLRQAGLVEATKQGQFINYSLNTTVLDELLVWLMSFQKTEASATGFNAPEKIAGDTF</sequence>
<dbReference type="EMBL" id="CP025096">
    <property type="protein sequence ID" value="AUD01790.1"/>
    <property type="molecule type" value="Genomic_DNA"/>
</dbReference>
<evidence type="ECO:0000313" key="6">
    <source>
        <dbReference type="Proteomes" id="UP000232883"/>
    </source>
</evidence>
<dbReference type="KEGG" id="spir:CWM47_08125"/>